<dbReference type="PROSITE" id="PS50297">
    <property type="entry name" value="ANK_REP_REGION"/>
    <property type="match status" value="9"/>
</dbReference>
<evidence type="ECO:0000256" key="3">
    <source>
        <dbReference type="PROSITE-ProRule" id="PRU00023"/>
    </source>
</evidence>
<protein>
    <submittedName>
        <fullName evidence="4">Uncharacterized protein</fullName>
    </submittedName>
</protein>
<dbReference type="Pfam" id="PF12796">
    <property type="entry name" value="Ank_2"/>
    <property type="match status" value="3"/>
</dbReference>
<keyword evidence="1" id="KW-0677">Repeat</keyword>
<feature type="repeat" description="ANK" evidence="3">
    <location>
        <begin position="756"/>
        <end position="787"/>
    </location>
</feature>
<feature type="repeat" description="ANK" evidence="3">
    <location>
        <begin position="594"/>
        <end position="623"/>
    </location>
</feature>
<accession>A0A0W0FXA9</accession>
<evidence type="ECO:0000313" key="4">
    <source>
        <dbReference type="EMBL" id="KTB40976.1"/>
    </source>
</evidence>
<gene>
    <name evidence="4" type="ORF">WG66_6443</name>
</gene>
<dbReference type="PROSITE" id="PS50088">
    <property type="entry name" value="ANK_REPEAT"/>
    <property type="match status" value="9"/>
</dbReference>
<proteinExistence type="predicted"/>
<feature type="repeat" description="ANK" evidence="3">
    <location>
        <begin position="723"/>
        <end position="755"/>
    </location>
</feature>
<sequence>MQTTQPWLGADQEGGFFQNSSDFVINGGVFTNGGSSAKSTGIADHEQLQSESEVYARMLLLKKKGYPLWNPNVSDDLPPEYRKRGVSIGDVGTIDEEGRFEYFFNILLPADHPSNMAGGVPAGFIPLSVGPGKKERSYPPGTHIAHPWSDIHKRQLGRHEVELSRELEDALGTRKIPPEVRYGFQIEANSSEGAILFLPEGGICEDNQNENAFDNYAARNAISWYTHVNGVLGRCLGGNSLLLVTGVDKTTAWGVASFSHAKKRVSMTMVPSACTQSKYWFCSVSCAAAHSGPPHNALRELDLSTDLETPNQCVFVRGIRVSVRPAIFPWASRVAVQTCSLQRLSVGDILSQSRFIPFKKVFVSSEVSASPNDAGGDHPTDAGEDYHRALAKPTVSTERVPPRSLPYHPLAVINKHLLDEHYNADVVLSHDSCWFSLIKNGEDTVPSDIELLHRVNENYDAVLSNVHGLHIIQLLLKQNNMKRADPNVQGGKYEKALQAALEAGNLNNVKLLIEKGADPNVQGGKYGTALQAASMAGNLEIVKMLFEKGADPNVPGGMYETALQAASREGNLEIVKLLVEKGADPNVQGGIYGTALQAASLTGNLEIVKLLVEKGAALHLKGGMYGTALYAALQAGNLEIVKLLVEKEADPNVRGSMYATALQAASQAGNIDIVKLLVEKGADPNFQGGMHETALQAASQAGNLEIVKLLVEKEADPDIQGGMYETALRAALRAGNLEIVKLLVEKGADPNLQDGMYETALQAASQAGNLEIVKLLVEKGADPNIQG</sequence>
<dbReference type="SMART" id="SM00248">
    <property type="entry name" value="ANK"/>
    <property type="match status" value="9"/>
</dbReference>
<dbReference type="Pfam" id="PF00023">
    <property type="entry name" value="Ank"/>
    <property type="match status" value="1"/>
</dbReference>
<dbReference type="Gene3D" id="1.25.40.20">
    <property type="entry name" value="Ankyrin repeat-containing domain"/>
    <property type="match status" value="2"/>
</dbReference>
<keyword evidence="2 3" id="KW-0040">ANK repeat</keyword>
<dbReference type="AlphaFoldDB" id="A0A0W0FXA9"/>
<dbReference type="EMBL" id="LATX01001529">
    <property type="protein sequence ID" value="KTB40976.1"/>
    <property type="molecule type" value="Genomic_DNA"/>
</dbReference>
<dbReference type="Proteomes" id="UP000054988">
    <property type="component" value="Unassembled WGS sequence"/>
</dbReference>
<feature type="repeat" description="ANK" evidence="3">
    <location>
        <begin position="492"/>
        <end position="524"/>
    </location>
</feature>
<feature type="repeat" description="ANK" evidence="3">
    <location>
        <begin position="525"/>
        <end position="557"/>
    </location>
</feature>
<feature type="repeat" description="ANK" evidence="3">
    <location>
        <begin position="627"/>
        <end position="656"/>
    </location>
</feature>
<dbReference type="InterPro" id="IPR036770">
    <property type="entry name" value="Ankyrin_rpt-contain_sf"/>
</dbReference>
<evidence type="ECO:0000256" key="2">
    <source>
        <dbReference type="ARBA" id="ARBA00023043"/>
    </source>
</evidence>
<organism evidence="4 5">
    <name type="scientific">Moniliophthora roreri</name>
    <name type="common">Frosty pod rot fungus</name>
    <name type="synonym">Monilia roreri</name>
    <dbReference type="NCBI Taxonomy" id="221103"/>
    <lineage>
        <taxon>Eukaryota</taxon>
        <taxon>Fungi</taxon>
        <taxon>Dikarya</taxon>
        <taxon>Basidiomycota</taxon>
        <taxon>Agaricomycotina</taxon>
        <taxon>Agaricomycetes</taxon>
        <taxon>Agaricomycetidae</taxon>
        <taxon>Agaricales</taxon>
        <taxon>Marasmiineae</taxon>
        <taxon>Marasmiaceae</taxon>
        <taxon>Moniliophthora</taxon>
    </lineage>
</organism>
<dbReference type="eggNOG" id="KOG4177">
    <property type="taxonomic scope" value="Eukaryota"/>
</dbReference>
<evidence type="ECO:0000256" key="1">
    <source>
        <dbReference type="ARBA" id="ARBA00022737"/>
    </source>
</evidence>
<comment type="caution">
    <text evidence="4">The sequence shown here is derived from an EMBL/GenBank/DDBJ whole genome shotgun (WGS) entry which is preliminary data.</text>
</comment>
<name>A0A0W0FXA9_MONRR</name>
<dbReference type="SUPFAM" id="SSF48403">
    <property type="entry name" value="Ankyrin repeat"/>
    <property type="match status" value="1"/>
</dbReference>
<reference evidence="4 5" key="1">
    <citation type="submission" date="2015-12" db="EMBL/GenBank/DDBJ databases">
        <title>Draft genome sequence of Moniliophthora roreri, the causal agent of frosty pod rot of cacao.</title>
        <authorList>
            <person name="Aime M.C."/>
            <person name="Diaz-Valderrama J.R."/>
            <person name="Kijpornyongpan T."/>
            <person name="Phillips-Mora W."/>
        </authorList>
    </citation>
    <scope>NUCLEOTIDE SEQUENCE [LARGE SCALE GENOMIC DNA]</scope>
    <source>
        <strain evidence="4 5">MCA 2952</strain>
    </source>
</reference>
<evidence type="ECO:0000313" key="5">
    <source>
        <dbReference type="Proteomes" id="UP000054988"/>
    </source>
</evidence>
<dbReference type="PANTHER" id="PTHR24171">
    <property type="entry name" value="ANKYRIN REPEAT DOMAIN-CONTAINING PROTEIN 39-RELATED"/>
    <property type="match status" value="1"/>
</dbReference>
<dbReference type="InterPro" id="IPR002110">
    <property type="entry name" value="Ankyrin_rpt"/>
</dbReference>
<feature type="repeat" description="ANK" evidence="3">
    <location>
        <begin position="657"/>
        <end position="689"/>
    </location>
</feature>
<feature type="repeat" description="ANK" evidence="3">
    <location>
        <begin position="690"/>
        <end position="722"/>
    </location>
</feature>
<feature type="repeat" description="ANK" evidence="3">
    <location>
        <begin position="558"/>
        <end position="590"/>
    </location>
</feature>